<evidence type="ECO:0000313" key="12">
    <source>
        <dbReference type="EMBL" id="CAH8329118.1"/>
    </source>
</evidence>
<dbReference type="InterPro" id="IPR055414">
    <property type="entry name" value="LRR_R13L4/SHOC2-like"/>
</dbReference>
<organism evidence="12 13">
    <name type="scientific">Eruca vesicaria subsp. sativa</name>
    <name type="common">Garden rocket</name>
    <name type="synonym">Eruca sativa</name>
    <dbReference type="NCBI Taxonomy" id="29727"/>
    <lineage>
        <taxon>Eukaryota</taxon>
        <taxon>Viridiplantae</taxon>
        <taxon>Streptophyta</taxon>
        <taxon>Embryophyta</taxon>
        <taxon>Tracheophyta</taxon>
        <taxon>Spermatophyta</taxon>
        <taxon>Magnoliopsida</taxon>
        <taxon>eudicotyledons</taxon>
        <taxon>Gunneridae</taxon>
        <taxon>Pentapetalae</taxon>
        <taxon>rosids</taxon>
        <taxon>malvids</taxon>
        <taxon>Brassicales</taxon>
        <taxon>Brassicaceae</taxon>
        <taxon>Brassiceae</taxon>
        <taxon>Eruca</taxon>
    </lineage>
</organism>
<protein>
    <recommendedName>
        <fullName evidence="14">NB-ARC domain-containing protein</fullName>
    </recommendedName>
</protein>
<feature type="domain" description="Disease resistance R13L4/SHOC-2-like LRR" evidence="11">
    <location>
        <begin position="515"/>
        <end position="714"/>
    </location>
</feature>
<dbReference type="FunFam" id="1.10.10.10:FF:000322">
    <property type="entry name" value="Probable disease resistance protein At1g63360"/>
    <property type="match status" value="1"/>
</dbReference>
<dbReference type="GO" id="GO:0006952">
    <property type="term" value="P:defense response"/>
    <property type="evidence" value="ECO:0007669"/>
    <property type="project" value="UniProtKB-KW"/>
</dbReference>
<dbReference type="Gene3D" id="1.10.10.10">
    <property type="entry name" value="Winged helix-like DNA-binding domain superfamily/Winged helix DNA-binding domain"/>
    <property type="match status" value="1"/>
</dbReference>
<dbReference type="Gene3D" id="3.40.50.300">
    <property type="entry name" value="P-loop containing nucleotide triphosphate hydrolases"/>
    <property type="match status" value="1"/>
</dbReference>
<dbReference type="Pfam" id="PF23247">
    <property type="entry name" value="LRR_RPS2"/>
    <property type="match status" value="1"/>
</dbReference>
<dbReference type="Gene3D" id="3.80.10.10">
    <property type="entry name" value="Ribonuclease Inhibitor"/>
    <property type="match status" value="2"/>
</dbReference>
<evidence type="ECO:0000256" key="5">
    <source>
        <dbReference type="ARBA" id="ARBA00022821"/>
    </source>
</evidence>
<proteinExistence type="inferred from homology"/>
<feature type="domain" description="Disease resistance protein At4g27190-like leucine-rich repeats" evidence="9">
    <location>
        <begin position="736"/>
        <end position="836"/>
    </location>
</feature>
<dbReference type="PANTHER" id="PTHR33463">
    <property type="entry name" value="NB-ARC DOMAIN-CONTAINING PROTEIN-RELATED"/>
    <property type="match status" value="1"/>
</dbReference>
<dbReference type="Pfam" id="PF23598">
    <property type="entry name" value="LRR_14"/>
    <property type="match status" value="1"/>
</dbReference>
<evidence type="ECO:0000256" key="6">
    <source>
        <dbReference type="ARBA" id="ARBA00022840"/>
    </source>
</evidence>
<dbReference type="InterPro" id="IPR036388">
    <property type="entry name" value="WH-like_DNA-bd_sf"/>
</dbReference>
<evidence type="ECO:0000256" key="7">
    <source>
        <dbReference type="SAM" id="Coils"/>
    </source>
</evidence>
<comment type="caution">
    <text evidence="12">The sequence shown here is derived from an EMBL/GenBank/DDBJ whole genome shotgun (WGS) entry which is preliminary data.</text>
</comment>
<gene>
    <name evidence="12" type="ORF">ERUC_LOCUS11541</name>
</gene>
<dbReference type="Pfam" id="PF23559">
    <property type="entry name" value="WHD_DRP"/>
    <property type="match status" value="1"/>
</dbReference>
<evidence type="ECO:0008006" key="14">
    <source>
        <dbReference type="Google" id="ProtNLM"/>
    </source>
</evidence>
<dbReference type="InterPro" id="IPR042197">
    <property type="entry name" value="Apaf_helical"/>
</dbReference>
<dbReference type="SUPFAM" id="SSF52540">
    <property type="entry name" value="P-loop containing nucleoside triphosphate hydrolases"/>
    <property type="match status" value="1"/>
</dbReference>
<dbReference type="FunFam" id="3.40.50.300:FF:001091">
    <property type="entry name" value="Probable disease resistance protein At1g61300"/>
    <property type="match status" value="1"/>
</dbReference>
<keyword evidence="3" id="KW-0677">Repeat</keyword>
<feature type="domain" description="NB-ARC" evidence="8">
    <location>
        <begin position="158"/>
        <end position="328"/>
    </location>
</feature>
<dbReference type="PANTHER" id="PTHR33463:SF220">
    <property type="entry name" value="NB-ARC DOMAIN-CONTAINING PROTEIN"/>
    <property type="match status" value="1"/>
</dbReference>
<keyword evidence="5" id="KW-0611">Plant defense</keyword>
<evidence type="ECO:0000259" key="10">
    <source>
        <dbReference type="Pfam" id="PF23559"/>
    </source>
</evidence>
<evidence type="ECO:0000259" key="11">
    <source>
        <dbReference type="Pfam" id="PF23598"/>
    </source>
</evidence>
<sequence length="894" mass="102317">MGNCVAFQFSCDQSVNRIIRCLRGKGFIRNLEENLKDLQRERDDLKAIQQQVKNRVAREETQHRQRLESVKLWLTRVESIDTKINNVVSTNTTQRQNLCFFGLCSKNVCSTYKYGKRVYLLLEEVKKLKSDATNFGEVTEMTPRPEVMERPTWRTVGQEEMLDEAWKRLMDDKVGIMGLHGMGGVGKTTLFQRIHNKFSEIVGKFDMVIWVVVSQGATISKLQEDIAEKLHLCGSQWTNKNGSDKAAEIHTVLKRKRFVLMLDDVWEKVDLEAIGVPEPTRENGCKVAFTTRSEDVCKRMGDHEPMQVKCLNKDQAWELFKRKIGDEKLRREPRIVEHAKKVADKCDGLPLALSVIGDTMASKTTVQEWENAVNVLTRNAAKFYDMENKILPILKFSYDNLKDEQIKSCFLYCALFPEDWRIGKEGLIEYWICEGFIGENQDLRTASNEGYDVTGNLIRANLLTEVNTDTVVMHDVVREMALWIASDLGQKKENFVVQAGVGLREIPKVKDWGAVRRISLIRNRIEEMTCSCKCYELTTLLLQNNSLKILSGEFIQYMQKLVVLDLSSNFKFSGLPEQISELTSLQYLDLSHTRIYQLPVGFQELKKLTHLNLTSILELRSISGISKLSSLRSLKLFGTNVGGDVNLVKELQLLEHLQVLTISVSTLALEQLLGDQRLVKWIYRLHILGFHQKPFNLSLLVSMENLRDFHLISIHVSDTKCGGSDIYSSGLHNPTRPCFTSLSKVTISMCRSIKDLTWLLFAPNLVNLIIQESNEVEEVINKEKATKLTGISLPFEKLQELYLYELPSLECIYWCPLPFPLLRCLKIRNCPNLRKLPLNATSVSRVEKLSISILPLQQKTELEWEDEDTKNRFLPYVSESGPNIHSSGMGFLTV</sequence>
<dbReference type="GO" id="GO:0005524">
    <property type="term" value="F:ATP binding"/>
    <property type="evidence" value="ECO:0007669"/>
    <property type="project" value="UniProtKB-KW"/>
</dbReference>
<evidence type="ECO:0000256" key="3">
    <source>
        <dbReference type="ARBA" id="ARBA00022737"/>
    </source>
</evidence>
<dbReference type="InterPro" id="IPR050905">
    <property type="entry name" value="Plant_NBS-LRR"/>
</dbReference>
<dbReference type="InterPro" id="IPR058922">
    <property type="entry name" value="WHD_DRP"/>
</dbReference>
<evidence type="ECO:0000313" key="13">
    <source>
        <dbReference type="Proteomes" id="UP001642260"/>
    </source>
</evidence>
<name>A0ABC8JI62_ERUVS</name>
<dbReference type="EMBL" id="CAKOAT010110044">
    <property type="protein sequence ID" value="CAH8329118.1"/>
    <property type="molecule type" value="Genomic_DNA"/>
</dbReference>
<comment type="similarity">
    <text evidence="1">Belongs to the disease resistance NB-LRR family.</text>
</comment>
<keyword evidence="2" id="KW-0433">Leucine-rich repeat</keyword>
<evidence type="ECO:0000259" key="8">
    <source>
        <dbReference type="Pfam" id="PF00931"/>
    </source>
</evidence>
<dbReference type="Proteomes" id="UP001642260">
    <property type="component" value="Unassembled WGS sequence"/>
</dbReference>
<keyword evidence="13" id="KW-1185">Reference proteome</keyword>
<dbReference type="InterPro" id="IPR032675">
    <property type="entry name" value="LRR_dom_sf"/>
</dbReference>
<dbReference type="PRINTS" id="PR00364">
    <property type="entry name" value="DISEASERSIST"/>
</dbReference>
<dbReference type="Gene3D" id="1.10.8.430">
    <property type="entry name" value="Helical domain of apoptotic protease-activating factors"/>
    <property type="match status" value="1"/>
</dbReference>
<keyword evidence="6" id="KW-0067">ATP-binding</keyword>
<dbReference type="InterPro" id="IPR057135">
    <property type="entry name" value="At4g27190-like_LRR"/>
</dbReference>
<dbReference type="SUPFAM" id="SSF52058">
    <property type="entry name" value="L domain-like"/>
    <property type="match status" value="1"/>
</dbReference>
<keyword evidence="4" id="KW-0547">Nucleotide-binding</keyword>
<evidence type="ECO:0000259" key="9">
    <source>
        <dbReference type="Pfam" id="PF23247"/>
    </source>
</evidence>
<reference evidence="12 13" key="1">
    <citation type="submission" date="2022-03" db="EMBL/GenBank/DDBJ databases">
        <authorList>
            <person name="Macdonald S."/>
            <person name="Ahmed S."/>
            <person name="Newling K."/>
        </authorList>
    </citation>
    <scope>NUCLEOTIDE SEQUENCE [LARGE SCALE GENOMIC DNA]</scope>
</reference>
<dbReference type="AlphaFoldDB" id="A0ABC8JI62"/>
<accession>A0ABC8JI62</accession>
<evidence type="ECO:0000256" key="2">
    <source>
        <dbReference type="ARBA" id="ARBA00022614"/>
    </source>
</evidence>
<dbReference type="InterPro" id="IPR002182">
    <property type="entry name" value="NB-ARC"/>
</dbReference>
<feature type="coiled-coil region" evidence="7">
    <location>
        <begin position="28"/>
        <end position="62"/>
    </location>
</feature>
<dbReference type="InterPro" id="IPR027417">
    <property type="entry name" value="P-loop_NTPase"/>
</dbReference>
<dbReference type="FunFam" id="1.10.8.430:FF:000003">
    <property type="entry name" value="Probable disease resistance protein At5g66910"/>
    <property type="match status" value="1"/>
</dbReference>
<evidence type="ECO:0000256" key="4">
    <source>
        <dbReference type="ARBA" id="ARBA00022741"/>
    </source>
</evidence>
<feature type="domain" description="Disease resistance protein winged helix" evidence="10">
    <location>
        <begin position="415"/>
        <end position="481"/>
    </location>
</feature>
<dbReference type="Pfam" id="PF00931">
    <property type="entry name" value="NB-ARC"/>
    <property type="match status" value="1"/>
</dbReference>
<keyword evidence="7" id="KW-0175">Coiled coil</keyword>
<evidence type="ECO:0000256" key="1">
    <source>
        <dbReference type="ARBA" id="ARBA00008894"/>
    </source>
</evidence>